<feature type="compositionally biased region" description="Polar residues" evidence="1">
    <location>
        <begin position="1"/>
        <end position="13"/>
    </location>
</feature>
<name>A0A4U0STW9_9ACTN</name>
<protein>
    <submittedName>
        <fullName evidence="3">Amidase</fullName>
    </submittedName>
</protein>
<dbReference type="PANTHER" id="PTHR42678:SF34">
    <property type="entry name" value="OS04G0183300 PROTEIN"/>
    <property type="match status" value="1"/>
</dbReference>
<dbReference type="Gene3D" id="3.90.1300.10">
    <property type="entry name" value="Amidase signature (AS) domain"/>
    <property type="match status" value="1"/>
</dbReference>
<evidence type="ECO:0000313" key="3">
    <source>
        <dbReference type="EMBL" id="TKA11941.1"/>
    </source>
</evidence>
<feature type="domain" description="Amidase" evidence="2">
    <location>
        <begin position="51"/>
        <end position="479"/>
    </location>
</feature>
<evidence type="ECO:0000313" key="4">
    <source>
        <dbReference type="Proteomes" id="UP000305778"/>
    </source>
</evidence>
<dbReference type="PANTHER" id="PTHR42678">
    <property type="entry name" value="AMIDASE"/>
    <property type="match status" value="1"/>
</dbReference>
<dbReference type="EMBL" id="SUMC01000006">
    <property type="protein sequence ID" value="TKA11941.1"/>
    <property type="molecule type" value="Genomic_DNA"/>
</dbReference>
<dbReference type="AlphaFoldDB" id="A0A4U0STW9"/>
<comment type="caution">
    <text evidence="3">The sequence shown here is derived from an EMBL/GenBank/DDBJ whole genome shotgun (WGS) entry which is preliminary data.</text>
</comment>
<dbReference type="InterPro" id="IPR023631">
    <property type="entry name" value="Amidase_dom"/>
</dbReference>
<reference evidence="3 4" key="1">
    <citation type="submission" date="2019-04" db="EMBL/GenBank/DDBJ databases">
        <title>Streptomyces oryziradicis sp. nov., a novel actinomycete isolated from rhizosphere soil of rice (Oryza sativa L.).</title>
        <authorList>
            <person name="Li C."/>
        </authorList>
    </citation>
    <scope>NUCLEOTIDE SEQUENCE [LARGE SCALE GENOMIC DNA]</scope>
    <source>
        <strain evidence="3 4">NEAU-C40</strain>
    </source>
</reference>
<evidence type="ECO:0000259" key="2">
    <source>
        <dbReference type="Pfam" id="PF01425"/>
    </source>
</evidence>
<evidence type="ECO:0000256" key="1">
    <source>
        <dbReference type="SAM" id="MobiDB-lite"/>
    </source>
</evidence>
<keyword evidence="4" id="KW-1185">Reference proteome</keyword>
<dbReference type="OrthoDB" id="9811471at2"/>
<dbReference type="SUPFAM" id="SSF75304">
    <property type="entry name" value="Amidase signature (AS) enzymes"/>
    <property type="match status" value="1"/>
</dbReference>
<proteinExistence type="predicted"/>
<dbReference type="Proteomes" id="UP000305778">
    <property type="component" value="Unassembled WGS sequence"/>
</dbReference>
<accession>A0A4U0STW9</accession>
<dbReference type="InterPro" id="IPR036928">
    <property type="entry name" value="AS_sf"/>
</dbReference>
<dbReference type="Pfam" id="PF01425">
    <property type="entry name" value="Amidase"/>
    <property type="match status" value="1"/>
</dbReference>
<organism evidence="3 4">
    <name type="scientific">Actinacidiphila oryziradicis</name>
    <dbReference type="NCBI Taxonomy" id="2571141"/>
    <lineage>
        <taxon>Bacteria</taxon>
        <taxon>Bacillati</taxon>
        <taxon>Actinomycetota</taxon>
        <taxon>Actinomycetes</taxon>
        <taxon>Kitasatosporales</taxon>
        <taxon>Streptomycetaceae</taxon>
        <taxon>Actinacidiphila</taxon>
    </lineage>
</organism>
<feature type="region of interest" description="Disordered" evidence="1">
    <location>
        <begin position="1"/>
        <end position="26"/>
    </location>
</feature>
<sequence length="530" mass="54082">MTVAGTTSVTTSRADAADRPGGKPFPVDLETVTVAQLTALLDAGKVTSTTLTEAYIERIKALNSQGPSLNAVRALNPDAMKEAAAADKVRRGKGPHSPLLGIPVIVKDNIDVAGLPTTAGSVALTDSRPAKDAPVVARLREAGAVIIGKANLTEFANYLTTGMPGGYSSLGGQVLNAYDASQTPSGSSAGSGVAASIGLAAVAIGTETSGSILSPAYSNSVVGIKPTVGLASRTGIVPIAASQDTAGPLTRTVADAAATLTAIDGTDPEDPATASNPLVGHDFTKDLSATALQGARIGVVAGQVPATGTDNRTLWDAAIAALKARGATLVDVTLDTTGHPSTVLTYEFQRDLDTYLARLPANAPMKSLADIIAHNNAHAAQALKFGQVHALESQAMDHSPDSADTATYEADRAQDLADSKDRIDTVMKDNSLTALLFANSGSAAIGAKAGYPTISVPAGYQAANRRPFSISFLGQAWSEPTLIGYAYDYEQATKLRRPPTVINPAPYRCTALTSSADSADSANSSGSCAP</sequence>
<gene>
    <name evidence="3" type="ORF">FCI23_08970</name>
</gene>